<dbReference type="InterPro" id="IPR032013">
    <property type="entry name" value="DUF4795"/>
</dbReference>
<feature type="compositionally biased region" description="Basic and acidic residues" evidence="1">
    <location>
        <begin position="183"/>
        <end position="195"/>
    </location>
</feature>
<feature type="compositionally biased region" description="Basic residues" evidence="1">
    <location>
        <begin position="68"/>
        <end position="78"/>
    </location>
</feature>
<feature type="compositionally biased region" description="Basic and acidic residues" evidence="1">
    <location>
        <begin position="124"/>
        <end position="137"/>
    </location>
</feature>
<name>A0A8S3XJC1_PARAO</name>
<dbReference type="PANTHER" id="PTHR47080:SF1">
    <property type="entry name" value="CHROMOSOME 16 OPEN READING FRAME 96"/>
    <property type="match status" value="1"/>
</dbReference>
<dbReference type="EMBL" id="CAJQZP010001153">
    <property type="protein sequence ID" value="CAG5023666.1"/>
    <property type="molecule type" value="Genomic_DNA"/>
</dbReference>
<dbReference type="PANTHER" id="PTHR47080">
    <property type="entry name" value="CHROMOSOME 16 OPEN READING FRAME 96"/>
    <property type="match status" value="1"/>
</dbReference>
<evidence type="ECO:0000313" key="4">
    <source>
        <dbReference type="Proteomes" id="UP000691718"/>
    </source>
</evidence>
<protein>
    <submittedName>
        <fullName evidence="3">(apollo) hypothetical protein</fullName>
    </submittedName>
</protein>
<dbReference type="OrthoDB" id="7489536at2759"/>
<evidence type="ECO:0000256" key="1">
    <source>
        <dbReference type="SAM" id="MobiDB-lite"/>
    </source>
</evidence>
<feature type="domain" description="DUF4795" evidence="2">
    <location>
        <begin position="460"/>
        <end position="635"/>
    </location>
</feature>
<feature type="compositionally biased region" description="Basic residues" evidence="1">
    <location>
        <begin position="138"/>
        <end position="148"/>
    </location>
</feature>
<feature type="region of interest" description="Disordered" evidence="1">
    <location>
        <begin position="68"/>
        <end position="237"/>
    </location>
</feature>
<proteinExistence type="predicted"/>
<evidence type="ECO:0000313" key="3">
    <source>
        <dbReference type="EMBL" id="CAG5023666.1"/>
    </source>
</evidence>
<accession>A0A8S3XJC1</accession>
<feature type="compositionally biased region" description="Basic and acidic residues" evidence="1">
    <location>
        <begin position="98"/>
        <end position="114"/>
    </location>
</feature>
<sequence length="776" mass="85666">MMRWKRDEPNMSDSSMLVKVEDLIYMAIRTDNLNVVNFNVIQMVLHILARQLRMLEQQVEIRTDASLSKRKKVGKRGHAPADIHSDFSDSPTISITDEVEHPPTKRSPERDKSRKEKRGKMKSKGRESNVEDVDHHGRKEKKTSKGSARKYDGKTGKDRVTSHNDSKDLSDEDFTDNDDGLEEPGRQKNEEKMSKQDQNTGKIYGGDEEIDGKGKKHDKKHAVDAGAASETSFKIEGPRPRVGSVEVVTQSQFELLEDMVKQLIQTAAPLAPLILPDDEQFRSDLLKGNVTLTEAMQAMQVNARVQAAEKAISRMTGLLTQLAAAGAMPEDLAQKLNDVKLELAAGSVGGSDKGGFAICETMQSLKADMMHTIQQITSKASAAAESAAKTSRIVLEKLEVALQVDDRMNNMRALVADYEAQLDGLDAGFNTQMQGFQEQMGQIRIELKEGLEQLAGANDNTEATAIKELSERYESLVLELEKATDTNQALVAFQLKLRDELRALVESVEMMRDQKVDRDEILDALRDKADMSRLTGLLSEQEFATARSELESYLELCNEKFKKQDQAWMSAVEDIMMTVETKASQVQISTMREDLGTRLQELHQLLQKLEEQLGEPKAALLQRQLSRDAACGACGVAALAELGPPPAPPALPALHSPTKRAPPEPPALPVQSVHQPCITTLPRADLDDGTHLCRRWCGGSHTLLAAGRQHARAEISPRPCRHYEGLGTDGKLYLMEEELQPCEECNVPVLKPVALGLENPEVHIAGGAGDAAQEQG</sequence>
<organism evidence="3 4">
    <name type="scientific">Parnassius apollo</name>
    <name type="common">Apollo butterfly</name>
    <name type="synonym">Papilio apollo</name>
    <dbReference type="NCBI Taxonomy" id="110799"/>
    <lineage>
        <taxon>Eukaryota</taxon>
        <taxon>Metazoa</taxon>
        <taxon>Ecdysozoa</taxon>
        <taxon>Arthropoda</taxon>
        <taxon>Hexapoda</taxon>
        <taxon>Insecta</taxon>
        <taxon>Pterygota</taxon>
        <taxon>Neoptera</taxon>
        <taxon>Endopterygota</taxon>
        <taxon>Lepidoptera</taxon>
        <taxon>Glossata</taxon>
        <taxon>Ditrysia</taxon>
        <taxon>Papilionoidea</taxon>
        <taxon>Papilionidae</taxon>
        <taxon>Parnassiinae</taxon>
        <taxon>Parnassini</taxon>
        <taxon>Parnassius</taxon>
        <taxon>Parnassius</taxon>
    </lineage>
</organism>
<evidence type="ECO:0000259" key="2">
    <source>
        <dbReference type="Pfam" id="PF16043"/>
    </source>
</evidence>
<feature type="compositionally biased region" description="Basic and acidic residues" evidence="1">
    <location>
        <begin position="149"/>
        <end position="169"/>
    </location>
</feature>
<reference evidence="3" key="1">
    <citation type="submission" date="2021-04" db="EMBL/GenBank/DDBJ databases">
        <authorList>
            <person name="Tunstrom K."/>
        </authorList>
    </citation>
    <scope>NUCLEOTIDE SEQUENCE</scope>
</reference>
<dbReference type="Pfam" id="PF16043">
    <property type="entry name" value="DUF4795"/>
    <property type="match status" value="1"/>
</dbReference>
<keyword evidence="4" id="KW-1185">Reference proteome</keyword>
<gene>
    <name evidence="3" type="ORF">PAPOLLO_LOCUS18014</name>
</gene>
<feature type="compositionally biased region" description="Acidic residues" evidence="1">
    <location>
        <begin position="170"/>
        <end position="182"/>
    </location>
</feature>
<dbReference type="Proteomes" id="UP000691718">
    <property type="component" value="Unassembled WGS sequence"/>
</dbReference>
<dbReference type="AlphaFoldDB" id="A0A8S3XJC1"/>
<feature type="region of interest" description="Disordered" evidence="1">
    <location>
        <begin position="648"/>
        <end position="671"/>
    </location>
</feature>
<comment type="caution">
    <text evidence="3">The sequence shown here is derived from an EMBL/GenBank/DDBJ whole genome shotgun (WGS) entry which is preliminary data.</text>
</comment>